<dbReference type="AlphaFoldDB" id="A0A3A1WRY1"/>
<evidence type="ECO:0000313" key="3">
    <source>
        <dbReference type="Proteomes" id="UP000265750"/>
    </source>
</evidence>
<dbReference type="InterPro" id="IPR013762">
    <property type="entry name" value="Integrase-like_cat_sf"/>
</dbReference>
<dbReference type="InterPro" id="IPR011010">
    <property type="entry name" value="DNA_brk_join_enz"/>
</dbReference>
<keyword evidence="1" id="KW-0233">DNA recombination</keyword>
<dbReference type="GO" id="GO:0003677">
    <property type="term" value="F:DNA binding"/>
    <property type="evidence" value="ECO:0007669"/>
    <property type="project" value="InterPro"/>
</dbReference>
<evidence type="ECO:0000256" key="1">
    <source>
        <dbReference type="ARBA" id="ARBA00023172"/>
    </source>
</evidence>
<dbReference type="GO" id="GO:0006310">
    <property type="term" value="P:DNA recombination"/>
    <property type="evidence" value="ECO:0007669"/>
    <property type="project" value="UniProtKB-KW"/>
</dbReference>
<name>A0A3A1WRY1_9HYPH</name>
<dbReference type="Proteomes" id="UP000265750">
    <property type="component" value="Unassembled WGS sequence"/>
</dbReference>
<gene>
    <name evidence="2" type="ORF">D3218_03250</name>
</gene>
<keyword evidence="3" id="KW-1185">Reference proteome</keyword>
<dbReference type="Gene3D" id="1.10.443.10">
    <property type="entry name" value="Intergrase catalytic core"/>
    <property type="match status" value="1"/>
</dbReference>
<dbReference type="SUPFAM" id="SSF56349">
    <property type="entry name" value="DNA breaking-rejoining enzymes"/>
    <property type="match status" value="1"/>
</dbReference>
<proteinExistence type="predicted"/>
<reference evidence="3" key="1">
    <citation type="submission" date="2018-09" db="EMBL/GenBank/DDBJ databases">
        <authorList>
            <person name="Tuo L."/>
        </authorList>
    </citation>
    <scope>NUCLEOTIDE SEQUENCE [LARGE SCALE GENOMIC DNA]</scope>
    <source>
        <strain evidence="3">M2BS4Y-1</strain>
    </source>
</reference>
<accession>A0A3A1WRY1</accession>
<comment type="caution">
    <text evidence="2">The sequence shown here is derived from an EMBL/GenBank/DDBJ whole genome shotgun (WGS) entry which is preliminary data.</text>
</comment>
<sequence length="675" mass="75200">MRLERLPSGLLVEARRNLAAFVRRGRHDIVALGEDLPFDAPAWDLTRFSQARASSGSRKFVLYFTTSENGNAKGLEGRVPLSEPFAGFIKTVARLRYDANPKVPQTLAVLVRASRYLHDVLADRGYDPCELVKADFDEAAGLCMVREAASSRYRVGVFLAEIADWLNRYSLTKGRITFRNPFPRVAYDGTRLGDDHDDRGKKKLPSPEMLDALSQLANLVESPPDVIRMRAIELLVCGGWRINELLTLPENCEVEEDAFENGRPVLGPDGAPQLRYGIRYQPEKGGKPAIKWLPTPMVDVAKRAVADIRDRTIEGRSVAAWLEANPGQAYLPDGLRDRATLSSRDLEAAFGLVNGTGNQWAKNRKLVPVEVVARTSHYTRQDVEAALLADQRSLKPKNPTSMPLSKHLFVTPLNLFHDQRGTNASVLSLLTDQQIADFLGGRVSDRGAAKSVFERFGFVDENGRPFEMNSHMFRHWLNTMAQQGGMGQHEIARWFGRKDVGQNTAYDHRSAMQMAEEARELLATGKVIGGVGARHDRLPPIERPKFRAAVFATGHTTDLGMCGSDWSLTPCLKHGACGHCEELFIEKGNPDQKCRAETMLEEHEWLLERALEEVAEETFGASNHLNHIRLIVNGLRRIVAVHNDPSIPDGTLVHVNPEGLDEERRQLLGLVPKLA</sequence>
<dbReference type="EMBL" id="QYRN01000001">
    <property type="protein sequence ID" value="RIY03766.1"/>
    <property type="molecule type" value="Genomic_DNA"/>
</dbReference>
<organism evidence="2 3">
    <name type="scientific">Aureimonas flava</name>
    <dbReference type="NCBI Taxonomy" id="2320271"/>
    <lineage>
        <taxon>Bacteria</taxon>
        <taxon>Pseudomonadati</taxon>
        <taxon>Pseudomonadota</taxon>
        <taxon>Alphaproteobacteria</taxon>
        <taxon>Hyphomicrobiales</taxon>
        <taxon>Aurantimonadaceae</taxon>
        <taxon>Aureimonas</taxon>
    </lineage>
</organism>
<protein>
    <recommendedName>
        <fullName evidence="4">Integrase</fullName>
    </recommendedName>
</protein>
<dbReference type="GO" id="GO:0015074">
    <property type="term" value="P:DNA integration"/>
    <property type="evidence" value="ECO:0007669"/>
    <property type="project" value="InterPro"/>
</dbReference>
<evidence type="ECO:0008006" key="4">
    <source>
        <dbReference type="Google" id="ProtNLM"/>
    </source>
</evidence>
<evidence type="ECO:0000313" key="2">
    <source>
        <dbReference type="EMBL" id="RIY03766.1"/>
    </source>
</evidence>